<organism evidence="1 2">
    <name type="scientific">Archangium gephyra</name>
    <dbReference type="NCBI Taxonomy" id="48"/>
    <lineage>
        <taxon>Bacteria</taxon>
        <taxon>Pseudomonadati</taxon>
        <taxon>Myxococcota</taxon>
        <taxon>Myxococcia</taxon>
        <taxon>Myxococcales</taxon>
        <taxon>Cystobacterineae</taxon>
        <taxon>Archangiaceae</taxon>
        <taxon>Archangium</taxon>
    </lineage>
</organism>
<dbReference type="InterPro" id="IPR036188">
    <property type="entry name" value="FAD/NAD-bd_sf"/>
</dbReference>
<name>A0A2W5THQ6_9BACT</name>
<dbReference type="AlphaFoldDB" id="A0A2W5THQ6"/>
<dbReference type="EMBL" id="QFQP01000016">
    <property type="protein sequence ID" value="PZR10835.1"/>
    <property type="molecule type" value="Genomic_DNA"/>
</dbReference>
<accession>A0A2W5THQ6</accession>
<proteinExistence type="predicted"/>
<evidence type="ECO:0000313" key="2">
    <source>
        <dbReference type="Proteomes" id="UP000249061"/>
    </source>
</evidence>
<comment type="caution">
    <text evidence="1">The sequence shown here is derived from an EMBL/GenBank/DDBJ whole genome shotgun (WGS) entry which is preliminary data.</text>
</comment>
<sequence>MLDLVLVGGSLTNALIAWRLLQKRPDVSFMLLESGSTLSGRQTIWFRGTDVTKAQLEWLWVLCAKSFPSHDMQRKHSEPRRIGGAFHSIDCGDLDSKVRELAGERIRLRAEVREVHDTGVTLASGETIEARAVIDGRDVEGTPPWPHTFHDLFHVEVQQGLEVPVMALRKATPRPLPIAGDVPHISRPIVGTQVGLFHAVTGEVLPMAVDLAEVIPTLELNSKSLTQWLAGHIERHWNSQAFYRQLNARLSREEVFEKVHAQNDDLIARFYAGTMTTMQRLKLRFG</sequence>
<evidence type="ECO:0000313" key="1">
    <source>
        <dbReference type="EMBL" id="PZR10835.1"/>
    </source>
</evidence>
<gene>
    <name evidence="1" type="ORF">DI536_19370</name>
</gene>
<dbReference type="SUPFAM" id="SSF51905">
    <property type="entry name" value="FAD/NAD(P)-binding domain"/>
    <property type="match status" value="1"/>
</dbReference>
<dbReference type="Pfam" id="PF05834">
    <property type="entry name" value="Lycopene_cycl"/>
    <property type="match status" value="2"/>
</dbReference>
<reference evidence="1 2" key="1">
    <citation type="submission" date="2017-08" db="EMBL/GenBank/DDBJ databases">
        <title>Infants hospitalized years apart are colonized by the same room-sourced microbial strains.</title>
        <authorList>
            <person name="Brooks B."/>
            <person name="Olm M.R."/>
            <person name="Firek B.A."/>
            <person name="Baker R."/>
            <person name="Thomas B.C."/>
            <person name="Morowitz M.J."/>
            <person name="Banfield J.F."/>
        </authorList>
    </citation>
    <scope>NUCLEOTIDE SEQUENCE [LARGE SCALE GENOMIC DNA]</scope>
    <source>
        <strain evidence="1">S2_003_000_R2_14</strain>
    </source>
</reference>
<dbReference type="Proteomes" id="UP000249061">
    <property type="component" value="Unassembled WGS sequence"/>
</dbReference>
<evidence type="ECO:0008006" key="3">
    <source>
        <dbReference type="Google" id="ProtNLM"/>
    </source>
</evidence>
<protein>
    <recommendedName>
        <fullName evidence="3">Lycopene cyclase</fullName>
    </recommendedName>
</protein>